<dbReference type="GO" id="GO:0006508">
    <property type="term" value="P:proteolysis"/>
    <property type="evidence" value="ECO:0007669"/>
    <property type="project" value="UniProtKB-KW"/>
</dbReference>
<organism evidence="1 2">
    <name type="scientific">Nocardia terpenica</name>
    <dbReference type="NCBI Taxonomy" id="455432"/>
    <lineage>
        <taxon>Bacteria</taxon>
        <taxon>Bacillati</taxon>
        <taxon>Actinomycetota</taxon>
        <taxon>Actinomycetes</taxon>
        <taxon>Mycobacteriales</taxon>
        <taxon>Nocardiaceae</taxon>
        <taxon>Nocardia</taxon>
    </lineage>
</organism>
<name>A0A164ITH8_9NOCA</name>
<proteinExistence type="predicted"/>
<dbReference type="InterPro" id="IPR035070">
    <property type="entry name" value="Streptogrisin_prodomain"/>
</dbReference>
<comment type="caution">
    <text evidence="1">The sequence shown here is derived from an EMBL/GenBank/DDBJ whole genome shotgun (WGS) entry which is preliminary data.</text>
</comment>
<dbReference type="Gene3D" id="2.40.10.10">
    <property type="entry name" value="Trypsin-like serine proteases"/>
    <property type="match status" value="2"/>
</dbReference>
<keyword evidence="2" id="KW-1185">Reference proteome</keyword>
<dbReference type="PROSITE" id="PS00134">
    <property type="entry name" value="TRYPSIN_HIS"/>
    <property type="match status" value="1"/>
</dbReference>
<dbReference type="AlphaFoldDB" id="A0A164ITH8"/>
<keyword evidence="1" id="KW-0645">Protease</keyword>
<dbReference type="InterPro" id="IPR043504">
    <property type="entry name" value="Peptidase_S1_PA_chymotrypsin"/>
</dbReference>
<accession>A0A164ITH8</accession>
<keyword evidence="1" id="KW-0378">Hydrolase</keyword>
<dbReference type="Proteomes" id="UP000076512">
    <property type="component" value="Unassembled WGS sequence"/>
</dbReference>
<dbReference type="STRING" id="455432.AWN90_07260"/>
<sequence>MLLPRIRLSSPGAGSHSRIRLRHAAVAASAALLVLGPTAATASADPAPTLPAELSAAVQRDLKISPQEYLHRADLAQRVGAFATSAQRQFPQVFAGAWLDDAGKAVVALAQGQGLDEARKAAQDAGFQVKDVAKSETSLRGEKNAFQQWLSGQPEAVAKAVRGVVIDTVNNSIAVRVDKAGLPMPGFVDPARVIVMAAPPVGPEQSEAAAKPIAGERNSGPVAAGDAFASVAGRMQLVCSSGFNGTDGHGNVVNITAGHCDPNIPAAGSANAPGMFELLPGNHLGNQMGEFAKSVLGEQDYSIVSIDQGNQDRFSNNLVRVPGAGPIAITGVATPVVGQPVCKSGSRTGFSCGVVNAVDQTVEVGDRNLTQAFSANICALPGDSGGPIVSGTQALGISSASSVADYPICEIPNLIGALTGNAPQLFAQPLNAVLSDNPGLQVRTN</sequence>
<gene>
    <name evidence="1" type="ORF">AWN90_07260</name>
</gene>
<dbReference type="GO" id="GO:0004252">
    <property type="term" value="F:serine-type endopeptidase activity"/>
    <property type="evidence" value="ECO:0007669"/>
    <property type="project" value="InterPro"/>
</dbReference>
<dbReference type="InterPro" id="IPR009003">
    <property type="entry name" value="Peptidase_S1_PA"/>
</dbReference>
<evidence type="ECO:0000313" key="1">
    <source>
        <dbReference type="EMBL" id="KZM69733.1"/>
    </source>
</evidence>
<evidence type="ECO:0000313" key="2">
    <source>
        <dbReference type="Proteomes" id="UP000076512"/>
    </source>
</evidence>
<protein>
    <submittedName>
        <fullName evidence="1">Protease</fullName>
    </submittedName>
</protein>
<reference evidence="1 2" key="1">
    <citation type="submission" date="2016-04" db="EMBL/GenBank/DDBJ databases">
        <authorList>
            <person name="Evans L.H."/>
            <person name="Alamgir A."/>
            <person name="Owens N."/>
            <person name="Weber N.D."/>
            <person name="Virtaneva K."/>
            <person name="Barbian K."/>
            <person name="Babar A."/>
            <person name="Rosenke K."/>
        </authorList>
    </citation>
    <scope>NUCLEOTIDE SEQUENCE [LARGE SCALE GENOMIC DNA]</scope>
    <source>
        <strain evidence="1 2">IFM 0406</strain>
    </source>
</reference>
<dbReference type="PROSITE" id="PS00135">
    <property type="entry name" value="TRYPSIN_SER"/>
    <property type="match status" value="1"/>
</dbReference>
<dbReference type="CDD" id="cd21112">
    <property type="entry name" value="alphaLP-like"/>
    <property type="match status" value="1"/>
</dbReference>
<dbReference type="Gene3D" id="3.30.300.50">
    <property type="match status" value="1"/>
</dbReference>
<dbReference type="EMBL" id="LWGR01000018">
    <property type="protein sequence ID" value="KZM69733.1"/>
    <property type="molecule type" value="Genomic_DNA"/>
</dbReference>
<dbReference type="SUPFAM" id="SSF50494">
    <property type="entry name" value="Trypsin-like serine proteases"/>
    <property type="match status" value="1"/>
</dbReference>
<dbReference type="RefSeq" id="WP_231951335.1">
    <property type="nucleotide sequence ID" value="NZ_JAAFZG010000013.1"/>
</dbReference>
<dbReference type="InterPro" id="IPR033116">
    <property type="entry name" value="TRYPSIN_SER"/>
</dbReference>
<dbReference type="InterPro" id="IPR018114">
    <property type="entry name" value="TRYPSIN_HIS"/>
</dbReference>